<feature type="transmembrane region" description="Helical" evidence="8">
    <location>
        <begin position="222"/>
        <end position="251"/>
    </location>
</feature>
<feature type="transmembrane region" description="Helical" evidence="8">
    <location>
        <begin position="121"/>
        <end position="139"/>
    </location>
</feature>
<dbReference type="InterPro" id="IPR000515">
    <property type="entry name" value="MetI-like"/>
</dbReference>
<dbReference type="InterPro" id="IPR035906">
    <property type="entry name" value="MetI-like_sf"/>
</dbReference>
<keyword evidence="7 8" id="KW-0472">Membrane</keyword>
<dbReference type="AlphaFoldDB" id="S9QQM6"/>
<proteinExistence type="inferred from homology"/>
<evidence type="ECO:0000256" key="5">
    <source>
        <dbReference type="ARBA" id="ARBA00022692"/>
    </source>
</evidence>
<protein>
    <submittedName>
        <fullName evidence="11">ABC-type spermidine/putrescine transport system, permease component I</fullName>
    </submittedName>
</protein>
<dbReference type="Pfam" id="PF00528">
    <property type="entry name" value="BPD_transp_1"/>
    <property type="match status" value="1"/>
</dbReference>
<keyword evidence="3 8" id="KW-0813">Transport</keyword>
<accession>S9QQM6</accession>
<dbReference type="GO" id="GO:0055085">
    <property type="term" value="P:transmembrane transport"/>
    <property type="evidence" value="ECO:0007669"/>
    <property type="project" value="InterPro"/>
</dbReference>
<feature type="transmembrane region" description="Helical" evidence="8">
    <location>
        <begin position="88"/>
        <end position="114"/>
    </location>
</feature>
<dbReference type="Proteomes" id="UP000015346">
    <property type="component" value="Unassembled WGS sequence"/>
</dbReference>
<feature type="region of interest" description="Disordered" evidence="9">
    <location>
        <begin position="1"/>
        <end position="23"/>
    </location>
</feature>
<organism evidence="11 12">
    <name type="scientific">Rubellimicrobium thermophilum DSM 16684</name>
    <dbReference type="NCBI Taxonomy" id="1123069"/>
    <lineage>
        <taxon>Bacteria</taxon>
        <taxon>Pseudomonadati</taxon>
        <taxon>Pseudomonadota</taxon>
        <taxon>Alphaproteobacteria</taxon>
        <taxon>Rhodobacterales</taxon>
        <taxon>Roseobacteraceae</taxon>
        <taxon>Rubellimicrobium</taxon>
    </lineage>
</organism>
<evidence type="ECO:0000256" key="9">
    <source>
        <dbReference type="SAM" id="MobiDB-lite"/>
    </source>
</evidence>
<dbReference type="PROSITE" id="PS50928">
    <property type="entry name" value="ABC_TM1"/>
    <property type="match status" value="1"/>
</dbReference>
<feature type="transmembrane region" description="Helical" evidence="8">
    <location>
        <begin position="174"/>
        <end position="197"/>
    </location>
</feature>
<dbReference type="OrthoDB" id="9807047at2"/>
<evidence type="ECO:0000256" key="2">
    <source>
        <dbReference type="ARBA" id="ARBA00007069"/>
    </source>
</evidence>
<keyword evidence="12" id="KW-1185">Reference proteome</keyword>
<dbReference type="CDD" id="cd06261">
    <property type="entry name" value="TM_PBP2"/>
    <property type="match status" value="1"/>
</dbReference>
<evidence type="ECO:0000256" key="8">
    <source>
        <dbReference type="RuleBase" id="RU363032"/>
    </source>
</evidence>
<evidence type="ECO:0000259" key="10">
    <source>
        <dbReference type="PROSITE" id="PS50928"/>
    </source>
</evidence>
<feature type="transmembrane region" description="Helical" evidence="8">
    <location>
        <begin position="40"/>
        <end position="63"/>
    </location>
</feature>
<feature type="transmembrane region" description="Helical" evidence="8">
    <location>
        <begin position="271"/>
        <end position="293"/>
    </location>
</feature>
<dbReference type="STRING" id="1123069.ruthe_02647"/>
<keyword evidence="5 8" id="KW-0812">Transmembrane</keyword>
<name>S9QQM6_9RHOB</name>
<evidence type="ECO:0000256" key="3">
    <source>
        <dbReference type="ARBA" id="ARBA00022448"/>
    </source>
</evidence>
<comment type="similarity">
    <text evidence="2">Belongs to the binding-protein-dependent transport system permease family. CysTW subfamily.</text>
</comment>
<evidence type="ECO:0000256" key="1">
    <source>
        <dbReference type="ARBA" id="ARBA00004651"/>
    </source>
</evidence>
<dbReference type="PANTHER" id="PTHR42929:SF5">
    <property type="entry name" value="ABC TRANSPORTER PERMEASE PROTEIN"/>
    <property type="match status" value="1"/>
</dbReference>
<dbReference type="Gene3D" id="1.10.3720.10">
    <property type="entry name" value="MetI-like"/>
    <property type="match status" value="1"/>
</dbReference>
<dbReference type="PATRIC" id="fig|1123069.3.peg.2624"/>
<gene>
    <name evidence="11" type="ORF">ruthe_02647</name>
</gene>
<reference evidence="11 12" key="1">
    <citation type="journal article" date="2013" name="Stand. Genomic Sci.">
        <title>Genome sequence of the reddish-pigmented Rubellimicrobium thermophilum type strain (DSM 16684(T)), a member of the Roseobacter clade.</title>
        <authorList>
            <person name="Fiebig A."/>
            <person name="Riedel T."/>
            <person name="Gronow S."/>
            <person name="Petersen J."/>
            <person name="Klenk H.P."/>
            <person name="Goker M."/>
        </authorList>
    </citation>
    <scope>NUCLEOTIDE SEQUENCE [LARGE SCALE GENOMIC DNA]</scope>
    <source>
        <strain evidence="11 12">DSM 16684</strain>
    </source>
</reference>
<comment type="subcellular location">
    <subcellularLocation>
        <location evidence="1 8">Cell membrane</location>
        <topology evidence="1 8">Multi-pass membrane protein</topology>
    </subcellularLocation>
</comment>
<dbReference type="HOGENOM" id="CLU_016047_18_2_5"/>
<keyword evidence="4" id="KW-1003">Cell membrane</keyword>
<keyword evidence="6 8" id="KW-1133">Transmembrane helix</keyword>
<evidence type="ECO:0000256" key="6">
    <source>
        <dbReference type="ARBA" id="ARBA00022989"/>
    </source>
</evidence>
<dbReference type="SUPFAM" id="SSF161098">
    <property type="entry name" value="MetI-like"/>
    <property type="match status" value="1"/>
</dbReference>
<evidence type="ECO:0000313" key="11">
    <source>
        <dbReference type="EMBL" id="EPX83696.1"/>
    </source>
</evidence>
<feature type="domain" description="ABC transmembrane type-1" evidence="10">
    <location>
        <begin position="89"/>
        <end position="295"/>
    </location>
</feature>
<sequence>MASRVTTESPVHAASGGVGPAAGHAGSATVPALRRRPSGLALALPALVLLLAFFALPVVLFLARSVTEPQPGFQNYAALFGGPTYLRILLNTFIVGGVVTAVTALLAFPVAWALAIMPPRWSALLFGIIVLSMWTNLLARTYAWMVLLQQTGVINRMLQALGIIDEPLRLVNNLVGVTIGMVYIMLPFMILPLTGVIRKIDPMILQAASLCGATRGQAFRRILLPLAAPGLAAGGLMVFVMSLGYFVTPALLGGTSNMMMGQLVAQQVQSLTNWGLGAAAAFVLLAVTLLLYAMQIRLLGRPEGMR</sequence>
<dbReference type="PANTHER" id="PTHR42929">
    <property type="entry name" value="INNER MEMBRANE ABC TRANSPORTER PERMEASE PROTEIN YDCU-RELATED-RELATED"/>
    <property type="match status" value="1"/>
</dbReference>
<dbReference type="GO" id="GO:0005886">
    <property type="term" value="C:plasma membrane"/>
    <property type="evidence" value="ECO:0007669"/>
    <property type="project" value="UniProtKB-SubCell"/>
</dbReference>
<evidence type="ECO:0000256" key="7">
    <source>
        <dbReference type="ARBA" id="ARBA00023136"/>
    </source>
</evidence>
<evidence type="ECO:0000256" key="4">
    <source>
        <dbReference type="ARBA" id="ARBA00022475"/>
    </source>
</evidence>
<evidence type="ECO:0000313" key="12">
    <source>
        <dbReference type="Proteomes" id="UP000015346"/>
    </source>
</evidence>
<dbReference type="EMBL" id="AOLV01000031">
    <property type="protein sequence ID" value="EPX83696.1"/>
    <property type="molecule type" value="Genomic_DNA"/>
</dbReference>
<comment type="caution">
    <text evidence="11">The sequence shown here is derived from an EMBL/GenBank/DDBJ whole genome shotgun (WGS) entry which is preliminary data.</text>
</comment>